<proteinExistence type="predicted"/>
<evidence type="ECO:0000313" key="2">
    <source>
        <dbReference type="Proteomes" id="UP001595826"/>
    </source>
</evidence>
<protein>
    <submittedName>
        <fullName evidence="1">Uncharacterized protein</fullName>
    </submittedName>
</protein>
<reference evidence="2" key="1">
    <citation type="journal article" date="2019" name="Int. J. Syst. Evol. Microbiol.">
        <title>The Global Catalogue of Microorganisms (GCM) 10K type strain sequencing project: providing services to taxonomists for standard genome sequencing and annotation.</title>
        <authorList>
            <consortium name="The Broad Institute Genomics Platform"/>
            <consortium name="The Broad Institute Genome Sequencing Center for Infectious Disease"/>
            <person name="Wu L."/>
            <person name="Ma J."/>
        </authorList>
    </citation>
    <scope>NUCLEOTIDE SEQUENCE [LARGE SCALE GENOMIC DNA]</scope>
    <source>
        <strain evidence="2">CECT 8655</strain>
    </source>
</reference>
<dbReference type="RefSeq" id="WP_377410810.1">
    <property type="nucleotide sequence ID" value="NZ_JBHSCY010000002.1"/>
</dbReference>
<evidence type="ECO:0000313" key="1">
    <source>
        <dbReference type="EMBL" id="MFC4269603.1"/>
    </source>
</evidence>
<name>A0ABV8RCG1_9FLAO</name>
<organism evidence="1 2">
    <name type="scientific">Polaribacter marinivivus</name>
    <dbReference type="NCBI Taxonomy" id="1524260"/>
    <lineage>
        <taxon>Bacteria</taxon>
        <taxon>Pseudomonadati</taxon>
        <taxon>Bacteroidota</taxon>
        <taxon>Flavobacteriia</taxon>
        <taxon>Flavobacteriales</taxon>
        <taxon>Flavobacteriaceae</taxon>
    </lineage>
</organism>
<sequence>MATLEKEVSVKNQLRIRLNQKWSNVDFINLLTAVQNIYELYIINEEINSMKSSESFFNSNLNKSSLIITYLEQNFMNSESTMIIRDMNDTKVFTDNDFFRLKFFLKKELQIIKIKYASPGFADFGGFGAAIGHLKDLLLKLIEVFENRKSNKINNERKEIENDILRIERSKKFIELLKDINYPESKIQKILETEDKSIMVLKNFVENRQIENAE</sequence>
<dbReference type="Proteomes" id="UP001595826">
    <property type="component" value="Unassembled WGS sequence"/>
</dbReference>
<comment type="caution">
    <text evidence="1">The sequence shown here is derived from an EMBL/GenBank/DDBJ whole genome shotgun (WGS) entry which is preliminary data.</text>
</comment>
<dbReference type="EMBL" id="JBHSCY010000002">
    <property type="protein sequence ID" value="MFC4269603.1"/>
    <property type="molecule type" value="Genomic_DNA"/>
</dbReference>
<gene>
    <name evidence="1" type="ORF">ACFOWD_11850</name>
</gene>
<accession>A0ABV8RCG1</accession>
<keyword evidence="2" id="KW-1185">Reference proteome</keyword>